<feature type="transmembrane region" description="Helical" evidence="10">
    <location>
        <begin position="150"/>
        <end position="169"/>
    </location>
</feature>
<evidence type="ECO:0000256" key="1">
    <source>
        <dbReference type="ARBA" id="ARBA00003510"/>
    </source>
</evidence>
<feature type="transmembrane region" description="Helical" evidence="10">
    <location>
        <begin position="261"/>
        <end position="281"/>
    </location>
</feature>
<dbReference type="Proteomes" id="UP001056383">
    <property type="component" value="Chromosome"/>
</dbReference>
<evidence type="ECO:0000256" key="10">
    <source>
        <dbReference type="RuleBase" id="RU363043"/>
    </source>
</evidence>
<dbReference type="InterPro" id="IPR005672">
    <property type="entry name" value="Phosphate_PstA"/>
</dbReference>
<feature type="domain" description="ABC transmembrane type-1" evidence="11">
    <location>
        <begin position="143"/>
        <end position="347"/>
    </location>
</feature>
<keyword evidence="4" id="KW-0813">Transport</keyword>
<dbReference type="PROSITE" id="PS50928">
    <property type="entry name" value="ABC_TM1"/>
    <property type="match status" value="1"/>
</dbReference>
<protein>
    <recommendedName>
        <fullName evidence="10">Phosphate transport system permease protein PstA</fullName>
    </recommendedName>
</protein>
<dbReference type="EMBL" id="CP095474">
    <property type="protein sequence ID" value="URN16720.1"/>
    <property type="molecule type" value="Genomic_DNA"/>
</dbReference>
<evidence type="ECO:0000313" key="13">
    <source>
        <dbReference type="Proteomes" id="UP001056383"/>
    </source>
</evidence>
<dbReference type="InterPro" id="IPR000515">
    <property type="entry name" value="MetI-like"/>
</dbReference>
<name>A0ABY4TIB5_9ACTN</name>
<comment type="subcellular location">
    <subcellularLocation>
        <location evidence="2 10">Cell membrane</location>
        <topology evidence="2 10">Multi-pass membrane protein</topology>
    </subcellularLocation>
</comment>
<keyword evidence="8 10" id="KW-1133">Transmembrane helix</keyword>
<keyword evidence="5 10" id="KW-1003">Cell membrane</keyword>
<feature type="transmembrane region" description="Helical" evidence="10">
    <location>
        <begin position="329"/>
        <end position="351"/>
    </location>
</feature>
<keyword evidence="6" id="KW-0592">Phosphate transport</keyword>
<dbReference type="PANTHER" id="PTHR42922:SF1">
    <property type="entry name" value="PHOSPHATE TRANSPORT SYSTEM PERMEASE PROTEIN PSTA"/>
    <property type="match status" value="1"/>
</dbReference>
<evidence type="ECO:0000256" key="3">
    <source>
        <dbReference type="ARBA" id="ARBA00007069"/>
    </source>
</evidence>
<evidence type="ECO:0000256" key="4">
    <source>
        <dbReference type="ARBA" id="ARBA00022448"/>
    </source>
</evidence>
<dbReference type="RefSeq" id="WP_010474752.1">
    <property type="nucleotide sequence ID" value="NZ_CP095474.1"/>
</dbReference>
<dbReference type="NCBIfam" id="TIGR00974">
    <property type="entry name" value="3a0107s02c"/>
    <property type="match status" value="1"/>
</dbReference>
<feature type="transmembrane region" description="Helical" evidence="10">
    <location>
        <begin position="89"/>
        <end position="111"/>
    </location>
</feature>
<feature type="transmembrane region" description="Helical" evidence="10">
    <location>
        <begin position="30"/>
        <end position="52"/>
    </location>
</feature>
<dbReference type="Pfam" id="PF00528">
    <property type="entry name" value="BPD_transp_1"/>
    <property type="match status" value="1"/>
</dbReference>
<dbReference type="InterPro" id="IPR035906">
    <property type="entry name" value="MetI-like_sf"/>
</dbReference>
<sequence length="360" mass="37902">MSHAVHKQQPAVAAPARRHAPLAHARMPRWAPAAIAVASVAAGVGIGLAAGWESRTQWGMIAALLFVVATYVITSVVENARQAKDRVATSLVWVCFVLAVVPLASLAWVTLDEGLDVVDGYFLTHSMNGVLDAEMGGGVYHALLGTIEQVAIAAVIAAPIGMLTAVYLVEYGRGRLAQAVTFFVDVMTGVPSIVAGLFILATWNLILGFGPSGFAGSMALAILMMPVVVRSTEEMLKLVPNELREASLALGVPKWKTILKVVLPTAIGGITTGVMLAIARITGETAPVLLLVFGTKLINSNPFEGAQASLPLYVYEQYSVGTDASVARAWGAALVLIAFVMILNLVARGIARWKAPKTGR</sequence>
<evidence type="ECO:0000259" key="11">
    <source>
        <dbReference type="PROSITE" id="PS50928"/>
    </source>
</evidence>
<dbReference type="PANTHER" id="PTHR42922">
    <property type="entry name" value="PHOSPHATE TRANSPORT SYSTEM PERMEASE PROTEIN PSTA"/>
    <property type="match status" value="1"/>
</dbReference>
<organism evidence="12 13">
    <name type="scientific">Streptomyces sudanensis</name>
    <dbReference type="NCBI Taxonomy" id="436397"/>
    <lineage>
        <taxon>Bacteria</taxon>
        <taxon>Bacillati</taxon>
        <taxon>Actinomycetota</taxon>
        <taxon>Actinomycetes</taxon>
        <taxon>Kitasatosporales</taxon>
        <taxon>Streptomycetaceae</taxon>
        <taxon>Streptomyces</taxon>
    </lineage>
</organism>
<evidence type="ECO:0000256" key="8">
    <source>
        <dbReference type="ARBA" id="ARBA00022989"/>
    </source>
</evidence>
<keyword evidence="9 10" id="KW-0472">Membrane</keyword>
<proteinExistence type="inferred from homology"/>
<accession>A0ABY4TIB5</accession>
<feature type="transmembrane region" description="Helical" evidence="10">
    <location>
        <begin position="58"/>
        <end position="77"/>
    </location>
</feature>
<dbReference type="CDD" id="cd06261">
    <property type="entry name" value="TM_PBP2"/>
    <property type="match status" value="1"/>
</dbReference>
<keyword evidence="7 10" id="KW-0812">Transmembrane</keyword>
<dbReference type="InterPro" id="IPR051408">
    <property type="entry name" value="Phosphate_transprt_permease"/>
</dbReference>
<evidence type="ECO:0000256" key="9">
    <source>
        <dbReference type="ARBA" id="ARBA00023136"/>
    </source>
</evidence>
<feature type="transmembrane region" description="Helical" evidence="10">
    <location>
        <begin position="209"/>
        <end position="229"/>
    </location>
</feature>
<evidence type="ECO:0000313" key="12">
    <source>
        <dbReference type="EMBL" id="URN16720.1"/>
    </source>
</evidence>
<feature type="transmembrane region" description="Helical" evidence="10">
    <location>
        <begin position="181"/>
        <end position="203"/>
    </location>
</feature>
<dbReference type="Gene3D" id="1.10.3720.10">
    <property type="entry name" value="MetI-like"/>
    <property type="match status" value="1"/>
</dbReference>
<reference evidence="12" key="1">
    <citation type="submission" date="2022-04" db="EMBL/GenBank/DDBJ databases">
        <title>Systematic whole-genome sequencing reveals an unexpected diversity among actinomycetoma pathogens and provides insights into their antibacterial susceptibilities.</title>
        <authorList>
            <person name="Watson A.K."/>
            <person name="Kepplinger B."/>
            <person name="Bakhiet S.M."/>
            <person name="Mhmoud N.A."/>
            <person name="Chapman J."/>
            <person name="Allenby N."/>
            <person name="Mickiewicz K."/>
            <person name="Goodfellow M."/>
            <person name="Fahal A.H."/>
            <person name="Errington J."/>
        </authorList>
    </citation>
    <scope>NUCLEOTIDE SEQUENCE</scope>
    <source>
        <strain evidence="12">SD 504</strain>
    </source>
</reference>
<dbReference type="SUPFAM" id="SSF161098">
    <property type="entry name" value="MetI-like"/>
    <property type="match status" value="1"/>
</dbReference>
<comment type="function">
    <text evidence="1">Part of the binding-protein-dependent transport system for phosphate; probably responsible for the translocation of the substrate across the membrane.</text>
</comment>
<evidence type="ECO:0000256" key="7">
    <source>
        <dbReference type="ARBA" id="ARBA00022692"/>
    </source>
</evidence>
<keyword evidence="13" id="KW-1185">Reference proteome</keyword>
<evidence type="ECO:0000256" key="5">
    <source>
        <dbReference type="ARBA" id="ARBA00022475"/>
    </source>
</evidence>
<gene>
    <name evidence="12" type="primary">pstA</name>
    <name evidence="12" type="ORF">MW084_13040</name>
</gene>
<evidence type="ECO:0000256" key="2">
    <source>
        <dbReference type="ARBA" id="ARBA00004651"/>
    </source>
</evidence>
<evidence type="ECO:0000256" key="6">
    <source>
        <dbReference type="ARBA" id="ARBA00022592"/>
    </source>
</evidence>
<comment type="similarity">
    <text evidence="3 10">Belongs to the binding-protein-dependent transport system permease family. CysTW subfamily.</text>
</comment>